<keyword evidence="2" id="KW-1185">Reference proteome</keyword>
<organism evidence="1 2">
    <name type="scientific">Paraburkholderia kirstenboschensis</name>
    <dbReference type="NCBI Taxonomy" id="1245436"/>
    <lineage>
        <taxon>Bacteria</taxon>
        <taxon>Pseudomonadati</taxon>
        <taxon>Pseudomonadota</taxon>
        <taxon>Betaproteobacteria</taxon>
        <taxon>Burkholderiales</taxon>
        <taxon>Burkholderiaceae</taxon>
        <taxon>Paraburkholderia</taxon>
    </lineage>
</organism>
<protein>
    <submittedName>
        <fullName evidence="1">Uncharacterized protein</fullName>
    </submittedName>
</protein>
<accession>A0ABZ0EBT7</accession>
<evidence type="ECO:0000313" key="1">
    <source>
        <dbReference type="EMBL" id="WOD13970.1"/>
    </source>
</evidence>
<dbReference type="EMBL" id="CP136511">
    <property type="protein sequence ID" value="WOD13970.1"/>
    <property type="molecule type" value="Genomic_DNA"/>
</dbReference>
<proteinExistence type="predicted"/>
<evidence type="ECO:0000313" key="2">
    <source>
        <dbReference type="Proteomes" id="UP001302652"/>
    </source>
</evidence>
<reference evidence="1 2" key="1">
    <citation type="submission" date="2023-10" db="EMBL/GenBank/DDBJ databases">
        <title>Surface-active antibiotics is a multifunctional adaptation for post-fire microbes.</title>
        <authorList>
            <person name="Liu M.D."/>
            <person name="Du Y."/>
            <person name="Koupaei S.K."/>
            <person name="Kim N.R."/>
            <person name="Zhang W."/>
            <person name="Traxler M.F."/>
        </authorList>
    </citation>
    <scope>NUCLEOTIDE SEQUENCE [LARGE SCALE GENOMIC DNA]</scope>
    <source>
        <strain evidence="1 2">F3</strain>
    </source>
</reference>
<dbReference type="Proteomes" id="UP001302652">
    <property type="component" value="Chromosome 3"/>
</dbReference>
<name>A0ABZ0EBT7_9BURK</name>
<dbReference type="RefSeq" id="WP_317015711.1">
    <property type="nucleotide sequence ID" value="NZ_CP136511.1"/>
</dbReference>
<sequence>MLPPRDGTVEWLIGASRALGVDYPACFRPICDLEVSVSLVSYVSRFNRTRTPPQPELAGTPAVSCPISPTTTVYRALARHIRRHLAPGSARTVARIIKACDPLVIGEWIAGSTDVREAFADLLWSRAIEPGVEMRRWPDERRPAKATLQLTPSVEQDGQIFGGEAVDAETRTWLQYHAARVSLGAVWRDAQARTSAIAHSGVATWADVTPCTAWSDSVWLARETPHGVQFIAPVTSSWLGPPHASKCLRRARYIARQQRRFESMWDVARGACLTWSETGGWQVVDALTPANRDVRHRRLLGLSGGRPWCWLYRSVDGRFVARWENARLQVCAVTPAAAISGLRRCATICPFVGGDALPYPARAPMVIPSPMSTTIAAEYQLLIDSVKARRGFWSEAGKLASAAGLVPSRAVSCGPDAAPLRVGLDEGARNLTESVYPRAVPGGSNKIS</sequence>
<gene>
    <name evidence="1" type="ORF">RW095_08665</name>
</gene>